<evidence type="ECO:0000313" key="2">
    <source>
        <dbReference type="EMBL" id="RKQ84944.1"/>
    </source>
</evidence>
<gene>
    <name evidence="2" type="ORF">C8N24_6575</name>
</gene>
<sequence>MLRRAPLLLLLLLAGCGSAAAAGEDCLRLDLRSGHGEIEARVRVDTADDWQIVVVHDGHVAWRGERRGPFRYRHRMKDYKGADHVMVRVTAPGGKVCTKTDLVSD</sequence>
<feature type="chain" id="PRO_5024866387" evidence="1">
    <location>
        <begin position="22"/>
        <end position="105"/>
    </location>
</feature>
<evidence type="ECO:0000313" key="3">
    <source>
        <dbReference type="Proteomes" id="UP000278962"/>
    </source>
</evidence>
<proteinExistence type="predicted"/>
<dbReference type="EMBL" id="RBIL01000003">
    <property type="protein sequence ID" value="RKQ84944.1"/>
    <property type="molecule type" value="Genomic_DNA"/>
</dbReference>
<protein>
    <submittedName>
        <fullName evidence="2">Uncharacterized protein</fullName>
    </submittedName>
</protein>
<dbReference type="Proteomes" id="UP000278962">
    <property type="component" value="Unassembled WGS sequence"/>
</dbReference>
<comment type="caution">
    <text evidence="2">The sequence shown here is derived from an EMBL/GenBank/DDBJ whole genome shotgun (WGS) entry which is preliminary data.</text>
</comment>
<dbReference type="RefSeq" id="WP_121258476.1">
    <property type="nucleotide sequence ID" value="NZ_RBIL01000003.1"/>
</dbReference>
<evidence type="ECO:0000256" key="1">
    <source>
        <dbReference type="SAM" id="SignalP"/>
    </source>
</evidence>
<keyword evidence="1" id="KW-0732">Signal</keyword>
<name>A0A660KV70_9ACTN</name>
<dbReference type="PROSITE" id="PS51257">
    <property type="entry name" value="PROKAR_LIPOPROTEIN"/>
    <property type="match status" value="1"/>
</dbReference>
<keyword evidence="3" id="KW-1185">Reference proteome</keyword>
<dbReference type="AlphaFoldDB" id="A0A660KV70"/>
<accession>A0A660KV70</accession>
<reference evidence="2 3" key="1">
    <citation type="submission" date="2018-10" db="EMBL/GenBank/DDBJ databases">
        <title>Genomic Encyclopedia of Archaeal and Bacterial Type Strains, Phase II (KMG-II): from individual species to whole genera.</title>
        <authorList>
            <person name="Goeker M."/>
        </authorList>
    </citation>
    <scope>NUCLEOTIDE SEQUENCE [LARGE SCALE GENOMIC DNA]</scope>
    <source>
        <strain evidence="2 3">DSM 14954</strain>
    </source>
</reference>
<organism evidence="2 3">
    <name type="scientific">Solirubrobacter pauli</name>
    <dbReference type="NCBI Taxonomy" id="166793"/>
    <lineage>
        <taxon>Bacteria</taxon>
        <taxon>Bacillati</taxon>
        <taxon>Actinomycetota</taxon>
        <taxon>Thermoleophilia</taxon>
        <taxon>Solirubrobacterales</taxon>
        <taxon>Solirubrobacteraceae</taxon>
        <taxon>Solirubrobacter</taxon>
    </lineage>
</organism>
<feature type="signal peptide" evidence="1">
    <location>
        <begin position="1"/>
        <end position="21"/>
    </location>
</feature>